<evidence type="ECO:0000256" key="1">
    <source>
        <dbReference type="ARBA" id="ARBA00010688"/>
    </source>
</evidence>
<keyword evidence="6" id="KW-1185">Reference proteome</keyword>
<gene>
    <name evidence="5" type="ORF">KK488_16425</name>
</gene>
<evidence type="ECO:0000313" key="5">
    <source>
        <dbReference type="EMBL" id="MBT2188542.1"/>
    </source>
</evidence>
<dbReference type="Proteomes" id="UP001138757">
    <property type="component" value="Unassembled WGS sequence"/>
</dbReference>
<reference evidence="5" key="1">
    <citation type="submission" date="2021-05" db="EMBL/GenBank/DDBJ databases">
        <title>Genome of Sphingobium sp. strain.</title>
        <authorList>
            <person name="Fan R."/>
        </authorList>
    </citation>
    <scope>NUCLEOTIDE SEQUENCE</scope>
    <source>
        <strain evidence="5">H33</strain>
    </source>
</reference>
<comment type="caution">
    <text evidence="5">The sequence shown here is derived from an EMBL/GenBank/DDBJ whole genome shotgun (WGS) entry which is preliminary data.</text>
</comment>
<keyword evidence="2" id="KW-0808">Transferase</keyword>
<dbReference type="SUPFAM" id="SSF53613">
    <property type="entry name" value="Ribokinase-like"/>
    <property type="match status" value="1"/>
</dbReference>
<feature type="domain" description="Carbohydrate kinase PfkB" evidence="4">
    <location>
        <begin position="68"/>
        <end position="333"/>
    </location>
</feature>
<comment type="similarity">
    <text evidence="1">Belongs to the carbohydrate kinase PfkB family.</text>
</comment>
<keyword evidence="3 5" id="KW-0418">Kinase</keyword>
<dbReference type="Pfam" id="PF00294">
    <property type="entry name" value="PfkB"/>
    <property type="match status" value="1"/>
</dbReference>
<dbReference type="GO" id="GO:0016301">
    <property type="term" value="F:kinase activity"/>
    <property type="evidence" value="ECO:0007669"/>
    <property type="project" value="UniProtKB-KW"/>
</dbReference>
<name>A0A9X1DEP9_9SPHN</name>
<dbReference type="PANTHER" id="PTHR43320">
    <property type="entry name" value="SUGAR KINASE"/>
    <property type="match status" value="1"/>
</dbReference>
<evidence type="ECO:0000256" key="2">
    <source>
        <dbReference type="ARBA" id="ARBA00022679"/>
    </source>
</evidence>
<sequence length="346" mass="36506">MTAPKRDPLAPKGLLLPDPTLDVVAIGNAIVDVISQEDDAFIAEHALTKGGMQLIDTDEAELLYADMGAAREVSGGSAANTLAGMAALGGKCGFIGQVFDDQLGAIFAHDIRTLGIRFETAAATDGPPTARCLIMVTPDAQRTMNTFLGASQFLPATALDLDMIRAARILYLEGYLWDPEQPRAAMREAIAAARGAGREVAFTLSDAFVIDRHREDFLALIDGRQIDILFANEAEITSLAQTDDFEKAVARFASKLKILAVTRGPHGAIAIRDGARHECGAAPVAKVTDTTGAGDLFAAGFLTGYVRGKAPHECLALGAICAAEVISHYGARPEADLKQLVGGFLD</sequence>
<dbReference type="AlphaFoldDB" id="A0A9X1DEP9"/>
<dbReference type="CDD" id="cd01168">
    <property type="entry name" value="adenosine_kinase"/>
    <property type="match status" value="1"/>
</dbReference>
<dbReference type="EMBL" id="JAHGAW010000011">
    <property type="protein sequence ID" value="MBT2188542.1"/>
    <property type="molecule type" value="Genomic_DNA"/>
</dbReference>
<dbReference type="InterPro" id="IPR052700">
    <property type="entry name" value="Carb_kinase_PfkB-like"/>
</dbReference>
<proteinExistence type="inferred from homology"/>
<accession>A0A9X1DEP9</accession>
<dbReference type="Gene3D" id="3.40.1190.20">
    <property type="match status" value="1"/>
</dbReference>
<dbReference type="PANTHER" id="PTHR43320:SF3">
    <property type="entry name" value="CARBOHYDRATE KINASE PFKB DOMAIN-CONTAINING PROTEIN"/>
    <property type="match status" value="1"/>
</dbReference>
<dbReference type="InterPro" id="IPR029056">
    <property type="entry name" value="Ribokinase-like"/>
</dbReference>
<dbReference type="InterPro" id="IPR011611">
    <property type="entry name" value="PfkB_dom"/>
</dbReference>
<evidence type="ECO:0000259" key="4">
    <source>
        <dbReference type="Pfam" id="PF00294"/>
    </source>
</evidence>
<organism evidence="5 6">
    <name type="scientific">Sphingobium nicotianae</name>
    <dbReference type="NCBI Taxonomy" id="2782607"/>
    <lineage>
        <taxon>Bacteria</taxon>
        <taxon>Pseudomonadati</taxon>
        <taxon>Pseudomonadota</taxon>
        <taxon>Alphaproteobacteria</taxon>
        <taxon>Sphingomonadales</taxon>
        <taxon>Sphingomonadaceae</taxon>
        <taxon>Sphingobium</taxon>
    </lineage>
</organism>
<evidence type="ECO:0000256" key="3">
    <source>
        <dbReference type="ARBA" id="ARBA00022777"/>
    </source>
</evidence>
<dbReference type="InterPro" id="IPR002173">
    <property type="entry name" value="Carboh/pur_kinase_PfkB_CS"/>
</dbReference>
<evidence type="ECO:0000313" key="6">
    <source>
        <dbReference type="Proteomes" id="UP001138757"/>
    </source>
</evidence>
<dbReference type="PROSITE" id="PS00584">
    <property type="entry name" value="PFKB_KINASES_2"/>
    <property type="match status" value="1"/>
</dbReference>
<protein>
    <submittedName>
        <fullName evidence="5">Adenosine kinase</fullName>
    </submittedName>
</protein>